<evidence type="ECO:0000313" key="1">
    <source>
        <dbReference type="EMBL" id="KAK8043188.1"/>
    </source>
</evidence>
<evidence type="ECO:0008006" key="3">
    <source>
        <dbReference type="Google" id="ProtNLM"/>
    </source>
</evidence>
<reference evidence="1 2" key="1">
    <citation type="submission" date="2023-01" db="EMBL/GenBank/DDBJ databases">
        <title>Analysis of 21 Apiospora genomes using comparative genomics revels a genus with tremendous synthesis potential of carbohydrate active enzymes and secondary metabolites.</title>
        <authorList>
            <person name="Sorensen T."/>
        </authorList>
    </citation>
    <scope>NUCLEOTIDE SEQUENCE [LARGE SCALE GENOMIC DNA]</scope>
    <source>
        <strain evidence="1 2">CBS 135458</strain>
    </source>
</reference>
<dbReference type="Gene3D" id="3.90.850.10">
    <property type="entry name" value="Fumarylacetoacetase-like, C-terminal domain"/>
    <property type="match status" value="1"/>
</dbReference>
<dbReference type="PANTHER" id="PTHR11820:SF7">
    <property type="entry name" value="ACYLPYRUVASE FAHD1, MITOCHONDRIAL"/>
    <property type="match status" value="1"/>
</dbReference>
<dbReference type="EMBL" id="JAQQWL010000013">
    <property type="protein sequence ID" value="KAK8043188.1"/>
    <property type="molecule type" value="Genomic_DNA"/>
</dbReference>
<sequence length="114" mass="12392">MGRMSKNVSEAEVLGFVLGYTACNDVSNRASQLAQSQWSIIPDPSKLHIWGLKNGEVMHDCGTNIGKLVSFLSQGTTLPAGVGVGKPRRQGDDFAVIEILFHIGTLFNVFEKDQ</sequence>
<dbReference type="RefSeq" id="XP_066710041.1">
    <property type="nucleotide sequence ID" value="XM_066865080.1"/>
</dbReference>
<protein>
    <recommendedName>
        <fullName evidence="3">Fumarylacetoacetase-like C-terminal domain-containing protein</fullName>
    </recommendedName>
</protein>
<accession>A0ABR1TBW5</accession>
<organism evidence="1 2">
    <name type="scientific">Apiospora phragmitis</name>
    <dbReference type="NCBI Taxonomy" id="2905665"/>
    <lineage>
        <taxon>Eukaryota</taxon>
        <taxon>Fungi</taxon>
        <taxon>Dikarya</taxon>
        <taxon>Ascomycota</taxon>
        <taxon>Pezizomycotina</taxon>
        <taxon>Sordariomycetes</taxon>
        <taxon>Xylariomycetidae</taxon>
        <taxon>Amphisphaeriales</taxon>
        <taxon>Apiosporaceae</taxon>
        <taxon>Apiospora</taxon>
    </lineage>
</organism>
<dbReference type="SUPFAM" id="SSF56529">
    <property type="entry name" value="FAH"/>
    <property type="match status" value="1"/>
</dbReference>
<dbReference type="PANTHER" id="PTHR11820">
    <property type="entry name" value="ACYLPYRUVASE"/>
    <property type="match status" value="1"/>
</dbReference>
<gene>
    <name evidence="1" type="ORF">PG994_013671</name>
</gene>
<comment type="caution">
    <text evidence="1">The sequence shown here is derived from an EMBL/GenBank/DDBJ whole genome shotgun (WGS) entry which is preliminary data.</text>
</comment>
<dbReference type="InterPro" id="IPR036663">
    <property type="entry name" value="Fumarylacetoacetase_C_sf"/>
</dbReference>
<name>A0ABR1TBW5_9PEZI</name>
<keyword evidence="2" id="KW-1185">Reference proteome</keyword>
<dbReference type="GeneID" id="92098143"/>
<dbReference type="Proteomes" id="UP001480595">
    <property type="component" value="Unassembled WGS sequence"/>
</dbReference>
<evidence type="ECO:0000313" key="2">
    <source>
        <dbReference type="Proteomes" id="UP001480595"/>
    </source>
</evidence>
<proteinExistence type="predicted"/>